<dbReference type="HOGENOM" id="CLU_039329_0_0_11"/>
<dbReference type="InterPro" id="IPR006680">
    <property type="entry name" value="Amidohydro-rel"/>
</dbReference>
<sequence length="356" mass="39322">MTDKIWASSADSHVLEPLDLWKRALPAALAERAPWTVRDDNRETVYVDGQVMRRDPISFSDAMRPPGAEDVSARLQDLDEQGVWAEVVFPSRGLWISNMSDAELSRECARAWNDWCAADFASASARLLPSAIVSALDVADAVSELGRAKELGFQHVYLPTTPPAGMPYNNEIWEPLWAAAAEAGMALSFHVGTGASPVVARGPGGAVINYVETTMPGQRVVTHLVASGALDRHPDLRIVIAEGGCSWIPALADRMDEGYRQHDMFVRPKLSRLPSEIIFRQVYTSFQHDRSAVPTVEALGYDKVMWGSDYPHLEGTFPNTQKVLHELFDGVDQAVIDRITEGTMRELFDLPERIPA</sequence>
<evidence type="ECO:0000313" key="4">
    <source>
        <dbReference type="Proteomes" id="UP000000657"/>
    </source>
</evidence>
<name>Q0RMH1_FRAAA</name>
<gene>
    <name evidence="3" type="ordered locus">FRAAL2634</name>
</gene>
<dbReference type="SUPFAM" id="SSF51556">
    <property type="entry name" value="Metallo-dependent hydrolases"/>
    <property type="match status" value="1"/>
</dbReference>
<dbReference type="InterPro" id="IPR032466">
    <property type="entry name" value="Metal_Hydrolase"/>
</dbReference>
<dbReference type="GO" id="GO:0016787">
    <property type="term" value="F:hydrolase activity"/>
    <property type="evidence" value="ECO:0007669"/>
    <property type="project" value="InterPro"/>
</dbReference>
<accession>Q0RMH1</accession>
<evidence type="ECO:0000313" key="3">
    <source>
        <dbReference type="EMBL" id="CAJ61280.1"/>
    </source>
</evidence>
<evidence type="ECO:0000259" key="2">
    <source>
        <dbReference type="Pfam" id="PF04909"/>
    </source>
</evidence>
<dbReference type="PANTHER" id="PTHR21240">
    <property type="entry name" value="2-AMINO-3-CARBOXYLMUCONATE-6-SEMIALDEHYDE DECARBOXYLASE"/>
    <property type="match status" value="1"/>
</dbReference>
<dbReference type="GO" id="GO:0005737">
    <property type="term" value="C:cytoplasm"/>
    <property type="evidence" value="ECO:0007669"/>
    <property type="project" value="TreeGrafter"/>
</dbReference>
<dbReference type="OrthoDB" id="8673349at2"/>
<dbReference type="RefSeq" id="WP_011603787.1">
    <property type="nucleotide sequence ID" value="NC_008278.1"/>
</dbReference>
<dbReference type="InterPro" id="IPR032465">
    <property type="entry name" value="ACMSD"/>
</dbReference>
<proteinExistence type="predicted"/>
<dbReference type="EMBL" id="CT573213">
    <property type="protein sequence ID" value="CAJ61280.1"/>
    <property type="molecule type" value="Genomic_DNA"/>
</dbReference>
<dbReference type="Pfam" id="PF04909">
    <property type="entry name" value="Amidohydro_2"/>
    <property type="match status" value="1"/>
</dbReference>
<keyword evidence="4" id="KW-1185">Reference proteome</keyword>
<dbReference type="PANTHER" id="PTHR21240:SF28">
    <property type="entry name" value="ISO-OROTATE DECARBOXYLASE (EUROFUNG)"/>
    <property type="match status" value="1"/>
</dbReference>
<keyword evidence="1" id="KW-0456">Lyase</keyword>
<dbReference type="Proteomes" id="UP000000657">
    <property type="component" value="Chromosome"/>
</dbReference>
<protein>
    <recommendedName>
        <fullName evidence="2">Amidohydrolase-related domain-containing protein</fullName>
    </recommendedName>
</protein>
<organism evidence="3 4">
    <name type="scientific">Frankia alni (strain DSM 45986 / CECT 9034 / ACN14a)</name>
    <dbReference type="NCBI Taxonomy" id="326424"/>
    <lineage>
        <taxon>Bacteria</taxon>
        <taxon>Bacillati</taxon>
        <taxon>Actinomycetota</taxon>
        <taxon>Actinomycetes</taxon>
        <taxon>Frankiales</taxon>
        <taxon>Frankiaceae</taxon>
        <taxon>Frankia</taxon>
    </lineage>
</organism>
<evidence type="ECO:0000256" key="1">
    <source>
        <dbReference type="ARBA" id="ARBA00023239"/>
    </source>
</evidence>
<dbReference type="eggNOG" id="COG2159">
    <property type="taxonomic scope" value="Bacteria"/>
</dbReference>
<dbReference type="STRING" id="326424.FRAAL2634"/>
<reference evidence="3 4" key="1">
    <citation type="journal article" date="2007" name="Genome Res.">
        <title>Genome characteristics of facultatively symbiotic Frankia sp. strains reflect host range and host plant biogeography.</title>
        <authorList>
            <person name="Normand P."/>
            <person name="Lapierre P."/>
            <person name="Tisa L.S."/>
            <person name="Gogarten J.P."/>
            <person name="Alloisio N."/>
            <person name="Bagnarol E."/>
            <person name="Bassi C.A."/>
            <person name="Berry A.M."/>
            <person name="Bickhart D.M."/>
            <person name="Choisne N."/>
            <person name="Couloux A."/>
            <person name="Cournoyer B."/>
            <person name="Cruveiller S."/>
            <person name="Daubin V."/>
            <person name="Demange N."/>
            <person name="Francino M.P."/>
            <person name="Goltsman E."/>
            <person name="Huang Y."/>
            <person name="Kopp O.R."/>
            <person name="Labarre L."/>
            <person name="Lapidus A."/>
            <person name="Lavire C."/>
            <person name="Marechal J."/>
            <person name="Martinez M."/>
            <person name="Mastronunzio J.E."/>
            <person name="Mullin B.C."/>
            <person name="Niemann J."/>
            <person name="Pujic P."/>
            <person name="Rawnsley T."/>
            <person name="Rouy Z."/>
            <person name="Schenowitz C."/>
            <person name="Sellstedt A."/>
            <person name="Tavares F."/>
            <person name="Tomkins J.P."/>
            <person name="Vallenet D."/>
            <person name="Valverde C."/>
            <person name="Wall L.G."/>
            <person name="Wang Y."/>
            <person name="Medigue C."/>
            <person name="Benson D.R."/>
        </authorList>
    </citation>
    <scope>NUCLEOTIDE SEQUENCE [LARGE SCALE GENOMIC DNA]</scope>
    <source>
        <strain evidence="4">DSM 45986 / CECT 9034 / ACN14a</strain>
    </source>
</reference>
<dbReference type="KEGG" id="fal:FRAAL2634"/>
<feature type="domain" description="Amidohydrolase-related" evidence="2">
    <location>
        <begin position="87"/>
        <end position="350"/>
    </location>
</feature>
<dbReference type="Gene3D" id="3.20.20.140">
    <property type="entry name" value="Metal-dependent hydrolases"/>
    <property type="match status" value="1"/>
</dbReference>
<dbReference type="AlphaFoldDB" id="Q0RMH1"/>
<dbReference type="GO" id="GO:0016831">
    <property type="term" value="F:carboxy-lyase activity"/>
    <property type="evidence" value="ECO:0007669"/>
    <property type="project" value="InterPro"/>
</dbReference>
<dbReference type="GO" id="GO:0019748">
    <property type="term" value="P:secondary metabolic process"/>
    <property type="evidence" value="ECO:0007669"/>
    <property type="project" value="TreeGrafter"/>
</dbReference>